<dbReference type="Proteomes" id="UP001630127">
    <property type="component" value="Unassembled WGS sequence"/>
</dbReference>
<dbReference type="PANTHER" id="PTHR31541">
    <property type="entry name" value="B3 DOMAIN PLANT PROTEIN-RELATED"/>
    <property type="match status" value="1"/>
</dbReference>
<dbReference type="SUPFAM" id="SSF101936">
    <property type="entry name" value="DNA-binding pseudobarrel domain"/>
    <property type="match status" value="1"/>
</dbReference>
<reference evidence="7 8" key="1">
    <citation type="submission" date="2024-11" db="EMBL/GenBank/DDBJ databases">
        <title>A near-complete genome assembly of Cinchona calisaya.</title>
        <authorList>
            <person name="Lian D.C."/>
            <person name="Zhao X.W."/>
            <person name="Wei L."/>
        </authorList>
    </citation>
    <scope>NUCLEOTIDE SEQUENCE [LARGE SCALE GENOMIC DNA]</scope>
    <source>
        <tissue evidence="7">Nenye</tissue>
    </source>
</reference>
<accession>A0ABD2ZIA8</accession>
<evidence type="ECO:0000256" key="3">
    <source>
        <dbReference type="ARBA" id="ARBA00023125"/>
    </source>
</evidence>
<dbReference type="PANTHER" id="PTHR31541:SF25">
    <property type="entry name" value="GAMMA-GLIADIN B"/>
    <property type="match status" value="1"/>
</dbReference>
<keyword evidence="5" id="KW-0539">Nucleus</keyword>
<keyword evidence="4" id="KW-0804">Transcription</keyword>
<keyword evidence="8" id="KW-1185">Reference proteome</keyword>
<dbReference type="EMBL" id="JBJUIK010000009">
    <property type="protein sequence ID" value="KAL3519181.1"/>
    <property type="molecule type" value="Genomic_DNA"/>
</dbReference>
<evidence type="ECO:0000256" key="4">
    <source>
        <dbReference type="ARBA" id="ARBA00023163"/>
    </source>
</evidence>
<dbReference type="GO" id="GO:0003677">
    <property type="term" value="F:DNA binding"/>
    <property type="evidence" value="ECO:0007669"/>
    <property type="project" value="UniProtKB-KW"/>
</dbReference>
<dbReference type="InterPro" id="IPR003340">
    <property type="entry name" value="B3_DNA-bd"/>
</dbReference>
<proteinExistence type="predicted"/>
<keyword evidence="2" id="KW-0805">Transcription regulation</keyword>
<evidence type="ECO:0000313" key="8">
    <source>
        <dbReference type="Proteomes" id="UP001630127"/>
    </source>
</evidence>
<comment type="caution">
    <text evidence="7">The sequence shown here is derived from an EMBL/GenBank/DDBJ whole genome shotgun (WGS) entry which is preliminary data.</text>
</comment>
<dbReference type="Gene3D" id="2.40.330.10">
    <property type="entry name" value="DNA-binding pseudobarrel domain"/>
    <property type="match status" value="1"/>
</dbReference>
<dbReference type="InterPro" id="IPR005508">
    <property type="entry name" value="At2g31720-like"/>
</dbReference>
<evidence type="ECO:0000256" key="2">
    <source>
        <dbReference type="ARBA" id="ARBA00023015"/>
    </source>
</evidence>
<evidence type="ECO:0000256" key="5">
    <source>
        <dbReference type="ARBA" id="ARBA00023242"/>
    </source>
</evidence>
<sequence>MEEVLSFRRRPRKSSHPRRALMNSIQDQFRFSPSIEKSVLPVKKSSQSIGKRSIVRVARSNSSSISLPNRLDDQAESFLKEKLTSKESSEKLNSEVKTGGQRKIKITLKKKDQEINTYIDDGVEELQQKEEENSTNDNACPPLEQQHHLPVEFKNYIEELGATGDPVLVIQKILFPSDVESGLQRLLIPVKKVVNQGFLTEEERSIFNRHNKTEINAILIGTSVAHQFAVKLKKWYMGKTETYALVSGWKEVVKRNGLKPGQLVQLWSFKKASQLYFALVRLQN</sequence>
<dbReference type="GO" id="GO:0005634">
    <property type="term" value="C:nucleus"/>
    <property type="evidence" value="ECO:0007669"/>
    <property type="project" value="UniProtKB-SubCell"/>
</dbReference>
<evidence type="ECO:0000259" key="6">
    <source>
        <dbReference type="PROSITE" id="PS50863"/>
    </source>
</evidence>
<dbReference type="AlphaFoldDB" id="A0ABD2ZIA8"/>
<dbReference type="CDD" id="cd10017">
    <property type="entry name" value="B3_DNA"/>
    <property type="match status" value="1"/>
</dbReference>
<keyword evidence="3" id="KW-0238">DNA-binding</keyword>
<evidence type="ECO:0000256" key="1">
    <source>
        <dbReference type="ARBA" id="ARBA00004123"/>
    </source>
</evidence>
<comment type="subcellular location">
    <subcellularLocation>
        <location evidence="1">Nucleus</location>
    </subcellularLocation>
</comment>
<organism evidence="7 8">
    <name type="scientific">Cinchona calisaya</name>
    <dbReference type="NCBI Taxonomy" id="153742"/>
    <lineage>
        <taxon>Eukaryota</taxon>
        <taxon>Viridiplantae</taxon>
        <taxon>Streptophyta</taxon>
        <taxon>Embryophyta</taxon>
        <taxon>Tracheophyta</taxon>
        <taxon>Spermatophyta</taxon>
        <taxon>Magnoliopsida</taxon>
        <taxon>eudicotyledons</taxon>
        <taxon>Gunneridae</taxon>
        <taxon>Pentapetalae</taxon>
        <taxon>asterids</taxon>
        <taxon>lamiids</taxon>
        <taxon>Gentianales</taxon>
        <taxon>Rubiaceae</taxon>
        <taxon>Cinchonoideae</taxon>
        <taxon>Cinchoneae</taxon>
        <taxon>Cinchona</taxon>
    </lineage>
</organism>
<dbReference type="Pfam" id="PF03754">
    <property type="entry name" value="At2g31720-like"/>
    <property type="match status" value="1"/>
</dbReference>
<name>A0ABD2ZIA8_9GENT</name>
<dbReference type="InterPro" id="IPR015300">
    <property type="entry name" value="DNA-bd_pseudobarrel_sf"/>
</dbReference>
<dbReference type="PROSITE" id="PS50863">
    <property type="entry name" value="B3"/>
    <property type="match status" value="1"/>
</dbReference>
<evidence type="ECO:0000313" key="7">
    <source>
        <dbReference type="EMBL" id="KAL3519181.1"/>
    </source>
</evidence>
<protein>
    <recommendedName>
        <fullName evidence="6">TF-B3 domain-containing protein</fullName>
    </recommendedName>
</protein>
<feature type="domain" description="TF-B3" evidence="6">
    <location>
        <begin position="233"/>
        <end position="283"/>
    </location>
</feature>
<gene>
    <name evidence="7" type="ORF">ACH5RR_021770</name>
</gene>